<dbReference type="GO" id="GO:0022857">
    <property type="term" value="F:transmembrane transporter activity"/>
    <property type="evidence" value="ECO:0007669"/>
    <property type="project" value="InterPro"/>
</dbReference>
<evidence type="ECO:0000256" key="8">
    <source>
        <dbReference type="ARBA" id="ARBA00023136"/>
    </source>
</evidence>
<evidence type="ECO:0000256" key="6">
    <source>
        <dbReference type="ARBA" id="ARBA00022692"/>
    </source>
</evidence>
<keyword evidence="14" id="KW-1185">Reference proteome</keyword>
<dbReference type="Proteomes" id="UP000641386">
    <property type="component" value="Unassembled WGS sequence"/>
</dbReference>
<name>A0A918ZJE3_9ACTN</name>
<evidence type="ECO:0000256" key="4">
    <source>
        <dbReference type="ARBA" id="ARBA00022475"/>
    </source>
</evidence>
<keyword evidence="6 12" id="KW-0812">Transmembrane</keyword>
<dbReference type="PANTHER" id="PTHR32196:SF29">
    <property type="entry name" value="AUTOINDUCER 2 IMPORT SYSTEM PERMEASE PROTEIN LSRC"/>
    <property type="match status" value="1"/>
</dbReference>
<feature type="compositionally biased region" description="Polar residues" evidence="11">
    <location>
        <begin position="14"/>
        <end position="23"/>
    </location>
</feature>
<dbReference type="RefSeq" id="WP_189896041.1">
    <property type="nucleotide sequence ID" value="NZ_BNBC01000002.1"/>
</dbReference>
<comment type="function">
    <text evidence="9">Part of the ABC transporter complex LsrABCD involved in autoinducer 2 (AI-2) import. Probably responsible for the translocation of the substrate across the membrane.</text>
</comment>
<dbReference type="InterPro" id="IPR001851">
    <property type="entry name" value="ABC_transp_permease"/>
</dbReference>
<accession>A0A918ZJE3</accession>
<evidence type="ECO:0000256" key="1">
    <source>
        <dbReference type="ARBA" id="ARBA00004651"/>
    </source>
</evidence>
<keyword evidence="5" id="KW-0997">Cell inner membrane</keyword>
<feature type="transmembrane region" description="Helical" evidence="12">
    <location>
        <begin position="69"/>
        <end position="92"/>
    </location>
</feature>
<evidence type="ECO:0000256" key="7">
    <source>
        <dbReference type="ARBA" id="ARBA00022989"/>
    </source>
</evidence>
<feature type="transmembrane region" description="Helical" evidence="12">
    <location>
        <begin position="202"/>
        <end position="222"/>
    </location>
</feature>
<evidence type="ECO:0000256" key="5">
    <source>
        <dbReference type="ARBA" id="ARBA00022519"/>
    </source>
</evidence>
<dbReference type="PANTHER" id="PTHR32196">
    <property type="entry name" value="ABC TRANSPORTER PERMEASE PROTEIN YPHD-RELATED-RELATED"/>
    <property type="match status" value="1"/>
</dbReference>
<evidence type="ECO:0000313" key="13">
    <source>
        <dbReference type="EMBL" id="GHE56277.1"/>
    </source>
</evidence>
<evidence type="ECO:0000256" key="9">
    <source>
        <dbReference type="ARBA" id="ARBA00025439"/>
    </source>
</evidence>
<feature type="transmembrane region" description="Helical" evidence="12">
    <location>
        <begin position="325"/>
        <end position="343"/>
    </location>
</feature>
<evidence type="ECO:0000256" key="3">
    <source>
        <dbReference type="ARBA" id="ARBA00022448"/>
    </source>
</evidence>
<proteinExistence type="predicted"/>
<dbReference type="AlphaFoldDB" id="A0A918ZJE3"/>
<evidence type="ECO:0000256" key="11">
    <source>
        <dbReference type="SAM" id="MobiDB-lite"/>
    </source>
</evidence>
<feature type="region of interest" description="Disordered" evidence="11">
    <location>
        <begin position="1"/>
        <end position="30"/>
    </location>
</feature>
<feature type="transmembrane region" description="Helical" evidence="12">
    <location>
        <begin position="246"/>
        <end position="265"/>
    </location>
</feature>
<feature type="transmembrane region" description="Helical" evidence="12">
    <location>
        <begin position="43"/>
        <end position="63"/>
    </location>
</feature>
<dbReference type="Pfam" id="PF02653">
    <property type="entry name" value="BPD_transp_2"/>
    <property type="match status" value="1"/>
</dbReference>
<comment type="subcellular location">
    <subcellularLocation>
        <location evidence="1">Cell membrane</location>
        <topology evidence="1">Multi-pass membrane protein</topology>
    </subcellularLocation>
</comment>
<keyword evidence="8 12" id="KW-0472">Membrane</keyword>
<feature type="transmembrane region" description="Helical" evidence="12">
    <location>
        <begin position="302"/>
        <end position="319"/>
    </location>
</feature>
<reference evidence="13" key="2">
    <citation type="submission" date="2020-09" db="EMBL/GenBank/DDBJ databases">
        <authorList>
            <person name="Sun Q."/>
            <person name="Ohkuma M."/>
        </authorList>
    </citation>
    <scope>NUCLEOTIDE SEQUENCE</scope>
    <source>
        <strain evidence="13">JCM 3302</strain>
    </source>
</reference>
<gene>
    <name evidence="13" type="ORF">GCM10014715_06570</name>
</gene>
<keyword evidence="7 12" id="KW-1133">Transmembrane helix</keyword>
<comment type="subunit">
    <text evidence="2">The complex is composed of two ATP-binding proteins (LsrA), two transmembrane proteins (LsrC and LsrD) and a solute-binding protein (LsrB).</text>
</comment>
<dbReference type="GO" id="GO:0005886">
    <property type="term" value="C:plasma membrane"/>
    <property type="evidence" value="ECO:0007669"/>
    <property type="project" value="UniProtKB-SubCell"/>
</dbReference>
<evidence type="ECO:0000313" key="14">
    <source>
        <dbReference type="Proteomes" id="UP000641386"/>
    </source>
</evidence>
<sequence>MSESATAAAAKSPNGEQPDTASEQPGARRTGQRRIAFARLRDLALIPAIIAMAIVGQIVNPVFLQTDNLINVLQTMSEIALLVLAQTLVLIVKKMDLSLESTVGLAPGVAAWLTVPPGATHGIGLLPGGWSVPITLTAGLLIGAVNALFIIRFGLNGFIVTLGMLIVLRGILTGISGGQTFFHLPPSMLYLGTAQWLGMPASVWICLILFAVGIVVLGFTSFGRSLYAIGGNVDAAKAAGIRTDRVLWIVIVTAGVLAALSGLLLSGRLASVASAQGNGYIFTVFAAAVIGGISLNGGKGTVFGAFTGILLLFLIQNVLTLGGVPAQWIGALNGAIILIALALSRITGGKAQE</sequence>
<protein>
    <recommendedName>
        <fullName evidence="10">Autoinducer 2 import system permease protein LsrC</fullName>
    </recommendedName>
</protein>
<comment type="caution">
    <text evidence="13">The sequence shown here is derived from an EMBL/GenBank/DDBJ whole genome shotgun (WGS) entry which is preliminary data.</text>
</comment>
<evidence type="ECO:0000256" key="12">
    <source>
        <dbReference type="SAM" id="Phobius"/>
    </source>
</evidence>
<reference evidence="13" key="1">
    <citation type="journal article" date="2014" name="Int. J. Syst. Evol. Microbiol.">
        <title>Complete genome sequence of Corynebacterium casei LMG S-19264T (=DSM 44701T), isolated from a smear-ripened cheese.</title>
        <authorList>
            <consortium name="US DOE Joint Genome Institute (JGI-PGF)"/>
            <person name="Walter F."/>
            <person name="Albersmeier A."/>
            <person name="Kalinowski J."/>
            <person name="Ruckert C."/>
        </authorList>
    </citation>
    <scope>NUCLEOTIDE SEQUENCE</scope>
    <source>
        <strain evidence="13">JCM 3302</strain>
    </source>
</reference>
<feature type="transmembrane region" description="Helical" evidence="12">
    <location>
        <begin position="277"/>
        <end position="295"/>
    </location>
</feature>
<evidence type="ECO:0000256" key="2">
    <source>
        <dbReference type="ARBA" id="ARBA00011262"/>
    </source>
</evidence>
<keyword evidence="4" id="KW-1003">Cell membrane</keyword>
<feature type="transmembrane region" description="Helical" evidence="12">
    <location>
        <begin position="158"/>
        <end position="182"/>
    </location>
</feature>
<dbReference type="EMBL" id="BNBC01000002">
    <property type="protein sequence ID" value="GHE56277.1"/>
    <property type="molecule type" value="Genomic_DNA"/>
</dbReference>
<organism evidence="13 14">
    <name type="scientific">Streptomyces spiralis</name>
    <dbReference type="NCBI Taxonomy" id="66376"/>
    <lineage>
        <taxon>Bacteria</taxon>
        <taxon>Bacillati</taxon>
        <taxon>Actinomycetota</taxon>
        <taxon>Actinomycetes</taxon>
        <taxon>Kitasatosporales</taxon>
        <taxon>Streptomycetaceae</taxon>
        <taxon>Streptomyces</taxon>
    </lineage>
</organism>
<feature type="transmembrane region" description="Helical" evidence="12">
    <location>
        <begin position="130"/>
        <end position="151"/>
    </location>
</feature>
<feature type="transmembrane region" description="Helical" evidence="12">
    <location>
        <begin position="104"/>
        <end position="124"/>
    </location>
</feature>
<dbReference type="CDD" id="cd06579">
    <property type="entry name" value="TM_PBP1_transp_AraH_like"/>
    <property type="match status" value="1"/>
</dbReference>
<keyword evidence="3" id="KW-0813">Transport</keyword>
<evidence type="ECO:0000256" key="10">
    <source>
        <dbReference type="ARBA" id="ARBA00039382"/>
    </source>
</evidence>